<dbReference type="Pfam" id="PF12330">
    <property type="entry name" value="Haspin_kinase"/>
    <property type="match status" value="1"/>
</dbReference>
<dbReference type="GO" id="GO:0005524">
    <property type="term" value="F:ATP binding"/>
    <property type="evidence" value="ECO:0007669"/>
    <property type="project" value="UniProtKB-KW"/>
</dbReference>
<feature type="domain" description="Serine/threonine-protein kinase haspin C-terminal" evidence="13">
    <location>
        <begin position="172"/>
        <end position="255"/>
    </location>
</feature>
<evidence type="ECO:0000259" key="13">
    <source>
        <dbReference type="SMART" id="SM01331"/>
    </source>
</evidence>
<keyword evidence="15" id="KW-1185">Reference proteome</keyword>
<dbReference type="InterPro" id="IPR024604">
    <property type="entry name" value="GSG2_C"/>
</dbReference>
<dbReference type="GO" id="GO:0035556">
    <property type="term" value="P:intracellular signal transduction"/>
    <property type="evidence" value="ECO:0007669"/>
    <property type="project" value="TreeGrafter"/>
</dbReference>
<evidence type="ECO:0000256" key="4">
    <source>
        <dbReference type="ARBA" id="ARBA00022454"/>
    </source>
</evidence>
<dbReference type="AlphaFoldDB" id="A0AAD9NDZ4"/>
<evidence type="ECO:0000256" key="7">
    <source>
        <dbReference type="ARBA" id="ARBA00022679"/>
    </source>
</evidence>
<dbReference type="EMBL" id="JAODUP010000038">
    <property type="protein sequence ID" value="KAK2166495.1"/>
    <property type="molecule type" value="Genomic_DNA"/>
</dbReference>
<gene>
    <name evidence="14" type="ORF">LSH36_38g00015</name>
</gene>
<dbReference type="PANTHER" id="PTHR24419">
    <property type="entry name" value="INTERLEUKIN-1 RECEPTOR-ASSOCIATED KINASE"/>
    <property type="match status" value="1"/>
</dbReference>
<dbReference type="SMART" id="SM01331">
    <property type="entry name" value="DUF3635"/>
    <property type="match status" value="1"/>
</dbReference>
<keyword evidence="9" id="KW-0418">Kinase</keyword>
<dbReference type="Gene3D" id="1.10.510.10">
    <property type="entry name" value="Transferase(Phosphotransferase) domain 1"/>
    <property type="match status" value="1"/>
</dbReference>
<dbReference type="GO" id="GO:0072354">
    <property type="term" value="F:histone H3T3 kinase activity"/>
    <property type="evidence" value="ECO:0007669"/>
    <property type="project" value="TreeGrafter"/>
</dbReference>
<evidence type="ECO:0000256" key="12">
    <source>
        <dbReference type="ARBA" id="ARBA00048679"/>
    </source>
</evidence>
<dbReference type="FunFam" id="1.10.510.10:FF:000401">
    <property type="entry name" value="serine/threonine-protein kinase haspin"/>
    <property type="match status" value="1"/>
</dbReference>
<evidence type="ECO:0000256" key="10">
    <source>
        <dbReference type="ARBA" id="ARBA00022840"/>
    </source>
</evidence>
<keyword evidence="4" id="KW-0158">Chromosome</keyword>
<accession>A0AAD9NDZ4</accession>
<keyword evidence="10" id="KW-0067">ATP-binding</keyword>
<dbReference type="EC" id="2.7.11.1" evidence="3"/>
<dbReference type="GO" id="GO:0000278">
    <property type="term" value="P:mitotic cell cycle"/>
    <property type="evidence" value="ECO:0007669"/>
    <property type="project" value="TreeGrafter"/>
</dbReference>
<proteinExistence type="predicted"/>
<dbReference type="InterPro" id="IPR011009">
    <property type="entry name" value="Kinase-like_dom_sf"/>
</dbReference>
<dbReference type="Proteomes" id="UP001208570">
    <property type="component" value="Unassembled WGS sequence"/>
</dbReference>
<dbReference type="PANTHER" id="PTHR24419:SF18">
    <property type="entry name" value="SERINE_THREONINE-PROTEIN KINASE HASPIN"/>
    <property type="match status" value="1"/>
</dbReference>
<dbReference type="GO" id="GO:0005737">
    <property type="term" value="C:cytoplasm"/>
    <property type="evidence" value="ECO:0007669"/>
    <property type="project" value="UniProtKB-SubCell"/>
</dbReference>
<keyword evidence="5" id="KW-0963">Cytoplasm</keyword>
<evidence type="ECO:0000256" key="11">
    <source>
        <dbReference type="ARBA" id="ARBA00047899"/>
    </source>
</evidence>
<dbReference type="SUPFAM" id="SSF56112">
    <property type="entry name" value="Protein kinase-like (PK-like)"/>
    <property type="match status" value="1"/>
</dbReference>
<comment type="caution">
    <text evidence="14">The sequence shown here is derived from an EMBL/GenBank/DDBJ whole genome shotgun (WGS) entry which is preliminary data.</text>
</comment>
<dbReference type="GO" id="GO:0005694">
    <property type="term" value="C:chromosome"/>
    <property type="evidence" value="ECO:0007669"/>
    <property type="project" value="UniProtKB-SubCell"/>
</dbReference>
<keyword evidence="8" id="KW-0547">Nucleotide-binding</keyword>
<keyword evidence="7" id="KW-0808">Transferase</keyword>
<evidence type="ECO:0000256" key="2">
    <source>
        <dbReference type="ARBA" id="ARBA00004496"/>
    </source>
</evidence>
<evidence type="ECO:0000256" key="5">
    <source>
        <dbReference type="ARBA" id="ARBA00022490"/>
    </source>
</evidence>
<organism evidence="14 15">
    <name type="scientific">Paralvinella palmiformis</name>
    <dbReference type="NCBI Taxonomy" id="53620"/>
    <lineage>
        <taxon>Eukaryota</taxon>
        <taxon>Metazoa</taxon>
        <taxon>Spiralia</taxon>
        <taxon>Lophotrochozoa</taxon>
        <taxon>Annelida</taxon>
        <taxon>Polychaeta</taxon>
        <taxon>Sedentaria</taxon>
        <taxon>Canalipalpata</taxon>
        <taxon>Terebellida</taxon>
        <taxon>Terebelliformia</taxon>
        <taxon>Alvinellidae</taxon>
        <taxon>Paralvinella</taxon>
    </lineage>
</organism>
<keyword evidence="6" id="KW-0723">Serine/threonine-protein kinase</keyword>
<reference evidence="14" key="1">
    <citation type="journal article" date="2023" name="Mol. Biol. Evol.">
        <title>Third-Generation Sequencing Reveals the Adaptive Role of the Epigenome in Three Deep-Sea Polychaetes.</title>
        <authorList>
            <person name="Perez M."/>
            <person name="Aroh O."/>
            <person name="Sun Y."/>
            <person name="Lan Y."/>
            <person name="Juniper S.K."/>
            <person name="Young C.R."/>
            <person name="Angers B."/>
            <person name="Qian P.Y."/>
        </authorList>
    </citation>
    <scope>NUCLEOTIDE SEQUENCE</scope>
    <source>
        <strain evidence="14">P08H-3</strain>
    </source>
</reference>
<evidence type="ECO:0000313" key="15">
    <source>
        <dbReference type="Proteomes" id="UP001208570"/>
    </source>
</evidence>
<comment type="catalytic activity">
    <reaction evidence="11">
        <text>L-threonyl-[protein] + ATP = O-phospho-L-threonyl-[protein] + ADP + H(+)</text>
        <dbReference type="Rhea" id="RHEA:46608"/>
        <dbReference type="Rhea" id="RHEA-COMP:11060"/>
        <dbReference type="Rhea" id="RHEA-COMP:11605"/>
        <dbReference type="ChEBI" id="CHEBI:15378"/>
        <dbReference type="ChEBI" id="CHEBI:30013"/>
        <dbReference type="ChEBI" id="CHEBI:30616"/>
        <dbReference type="ChEBI" id="CHEBI:61977"/>
        <dbReference type="ChEBI" id="CHEBI:456216"/>
        <dbReference type="EC" id="2.7.11.1"/>
    </reaction>
</comment>
<protein>
    <recommendedName>
        <fullName evidence="3">non-specific serine/threonine protein kinase</fullName>
        <ecNumber evidence="3">2.7.11.1</ecNumber>
    </recommendedName>
</protein>
<evidence type="ECO:0000313" key="14">
    <source>
        <dbReference type="EMBL" id="KAK2166495.1"/>
    </source>
</evidence>
<comment type="subcellular location">
    <subcellularLocation>
        <location evidence="1">Chromosome</location>
    </subcellularLocation>
    <subcellularLocation>
        <location evidence="2">Cytoplasm</location>
    </subcellularLocation>
</comment>
<dbReference type="GO" id="GO:0005634">
    <property type="term" value="C:nucleus"/>
    <property type="evidence" value="ECO:0007669"/>
    <property type="project" value="TreeGrafter"/>
</dbReference>
<comment type="catalytic activity">
    <reaction evidence="12">
        <text>L-seryl-[protein] + ATP = O-phospho-L-seryl-[protein] + ADP + H(+)</text>
        <dbReference type="Rhea" id="RHEA:17989"/>
        <dbReference type="Rhea" id="RHEA-COMP:9863"/>
        <dbReference type="Rhea" id="RHEA-COMP:11604"/>
        <dbReference type="ChEBI" id="CHEBI:15378"/>
        <dbReference type="ChEBI" id="CHEBI:29999"/>
        <dbReference type="ChEBI" id="CHEBI:30616"/>
        <dbReference type="ChEBI" id="CHEBI:83421"/>
        <dbReference type="ChEBI" id="CHEBI:456216"/>
        <dbReference type="EC" id="2.7.11.1"/>
    </reaction>
</comment>
<evidence type="ECO:0000256" key="6">
    <source>
        <dbReference type="ARBA" id="ARBA00022527"/>
    </source>
</evidence>
<evidence type="ECO:0000256" key="9">
    <source>
        <dbReference type="ARBA" id="ARBA00022777"/>
    </source>
</evidence>
<sequence length="268" mass="30637">DILVNGEQQKTFEEVLPEIVITKELSALKEDGDYQTPNFVHMTRVSVVSGTYPSVLLKQWDAFNATKGSENDRPGKIAAHIILSNMQQVKSILHQVIASLAVAEDALQFEHRDLHWGNVLVKPTTCTQFNYTLQGKPFSIESHGVKVAIIDFTLSRLHKDGCSVFTDLSTDLTLFEGRGDYQFDVYRLMKETNGNNWEAFEPFTNILWIRYLTDKLLNQKNCLQKTNKQSQAINRQLKTLFRQVLNYNSAHHLLKKSPSCKGLFQFKN</sequence>
<name>A0AAD9NDZ4_9ANNE</name>
<evidence type="ECO:0000256" key="3">
    <source>
        <dbReference type="ARBA" id="ARBA00012513"/>
    </source>
</evidence>
<evidence type="ECO:0000256" key="1">
    <source>
        <dbReference type="ARBA" id="ARBA00004286"/>
    </source>
</evidence>
<feature type="non-terminal residue" evidence="14">
    <location>
        <position position="268"/>
    </location>
</feature>
<evidence type="ECO:0000256" key="8">
    <source>
        <dbReference type="ARBA" id="ARBA00022741"/>
    </source>
</evidence>